<dbReference type="Gene3D" id="1.10.238.230">
    <property type="match status" value="1"/>
</dbReference>
<evidence type="ECO:0000313" key="5">
    <source>
        <dbReference type="Proteomes" id="UP000887577"/>
    </source>
</evidence>
<evidence type="ECO:0000259" key="4">
    <source>
        <dbReference type="PROSITE" id="PS50222"/>
    </source>
</evidence>
<evidence type="ECO:0000256" key="1">
    <source>
        <dbReference type="ARBA" id="ARBA00022723"/>
    </source>
</evidence>
<keyword evidence="5" id="KW-1185">Reference proteome</keyword>
<dbReference type="FunFam" id="1.10.238.10:FF:000025">
    <property type="entry name" value="serine/threonine-protein phosphatase 2A regulatory subunit B'' subunit alpha"/>
    <property type="match status" value="1"/>
</dbReference>
<dbReference type="GO" id="GO:0000159">
    <property type="term" value="C:protein phosphatase type 2A complex"/>
    <property type="evidence" value="ECO:0007669"/>
    <property type="project" value="TreeGrafter"/>
</dbReference>
<dbReference type="InterPro" id="IPR041534">
    <property type="entry name" value="EF-hand_13"/>
</dbReference>
<feature type="region of interest" description="Disordered" evidence="3">
    <location>
        <begin position="1"/>
        <end position="39"/>
    </location>
</feature>
<dbReference type="CDD" id="cd21504">
    <property type="entry name" value="PPP2R3A_B-like"/>
    <property type="match status" value="1"/>
</dbReference>
<dbReference type="PANTHER" id="PTHR14095">
    <property type="entry name" value="PHOSPHATASE 2A REGULATORY SUBUNIT-RELATED"/>
    <property type="match status" value="1"/>
</dbReference>
<evidence type="ECO:0000313" key="6">
    <source>
        <dbReference type="WBParaSite" id="PSU_v2.g3265.t1"/>
    </source>
</evidence>
<feature type="domain" description="EF-hand" evidence="4">
    <location>
        <begin position="803"/>
        <end position="838"/>
    </location>
</feature>
<feature type="compositionally biased region" description="Low complexity" evidence="3">
    <location>
        <begin position="158"/>
        <end position="182"/>
    </location>
</feature>
<feature type="compositionally biased region" description="Basic and acidic residues" evidence="3">
    <location>
        <begin position="186"/>
        <end position="202"/>
    </location>
</feature>
<dbReference type="PANTHER" id="PTHR14095:SF0">
    <property type="entry name" value="MIP22305P"/>
    <property type="match status" value="1"/>
</dbReference>
<dbReference type="InterPro" id="IPR011992">
    <property type="entry name" value="EF-hand-dom_pair"/>
</dbReference>
<dbReference type="Proteomes" id="UP000887577">
    <property type="component" value="Unplaced"/>
</dbReference>
<name>A0A914YZ04_9BILA</name>
<dbReference type="PROSITE" id="PS00018">
    <property type="entry name" value="EF_HAND_1"/>
    <property type="match status" value="1"/>
</dbReference>
<protein>
    <submittedName>
        <fullName evidence="6">EF-hand domain-containing protein</fullName>
    </submittedName>
</protein>
<dbReference type="Gene3D" id="1.10.238.10">
    <property type="entry name" value="EF-hand"/>
    <property type="match status" value="1"/>
</dbReference>
<keyword evidence="2" id="KW-0106">Calcium</keyword>
<feature type="compositionally biased region" description="Acidic residues" evidence="3">
    <location>
        <begin position="25"/>
        <end position="36"/>
    </location>
</feature>
<keyword evidence="1" id="KW-0479">Metal-binding</keyword>
<dbReference type="InterPro" id="IPR018247">
    <property type="entry name" value="EF_Hand_1_Ca_BS"/>
</dbReference>
<feature type="compositionally biased region" description="Low complexity" evidence="3">
    <location>
        <begin position="121"/>
        <end position="148"/>
    </location>
</feature>
<evidence type="ECO:0000256" key="2">
    <source>
        <dbReference type="ARBA" id="ARBA00022837"/>
    </source>
</evidence>
<dbReference type="GO" id="GO:0005509">
    <property type="term" value="F:calcium ion binding"/>
    <property type="evidence" value="ECO:0007669"/>
    <property type="project" value="InterPro"/>
</dbReference>
<dbReference type="GO" id="GO:0019888">
    <property type="term" value="F:protein phosphatase regulator activity"/>
    <property type="evidence" value="ECO:0007669"/>
    <property type="project" value="TreeGrafter"/>
</dbReference>
<dbReference type="InterPro" id="IPR002048">
    <property type="entry name" value="EF_hand_dom"/>
</dbReference>
<feature type="region of interest" description="Disordered" evidence="3">
    <location>
        <begin position="242"/>
        <end position="308"/>
    </location>
</feature>
<reference evidence="6" key="1">
    <citation type="submission" date="2022-11" db="UniProtKB">
        <authorList>
            <consortium name="WormBaseParasite"/>
        </authorList>
    </citation>
    <scope>IDENTIFICATION</scope>
</reference>
<feature type="compositionally biased region" description="Low complexity" evidence="3">
    <location>
        <begin position="395"/>
        <end position="404"/>
    </location>
</feature>
<accession>A0A914YZ04</accession>
<dbReference type="AlphaFoldDB" id="A0A914YZ04"/>
<feature type="compositionally biased region" description="Low complexity" evidence="3">
    <location>
        <begin position="412"/>
        <end position="426"/>
    </location>
</feature>
<dbReference type="PROSITE" id="PS50222">
    <property type="entry name" value="EF_HAND_2"/>
    <property type="match status" value="1"/>
</dbReference>
<dbReference type="FunFam" id="1.10.238.220:FF:000001">
    <property type="entry name" value="Serine/threonine-protein phosphatase 2A regulatory subunit B'' subunit alpha"/>
    <property type="match status" value="1"/>
</dbReference>
<proteinExistence type="predicted"/>
<dbReference type="SUPFAM" id="SSF47473">
    <property type="entry name" value="EF-hand"/>
    <property type="match status" value="2"/>
</dbReference>
<dbReference type="Pfam" id="PF17958">
    <property type="entry name" value="EF-hand_13"/>
    <property type="match status" value="1"/>
</dbReference>
<sequence length="959" mass="108568">MAAVLSISHKTDSSQWLNNNSTVSNDDDDGVEEEEKDNNIDEQICISDLTDSVDDLGKLLSSTANVKLWESTTKSNRFPLVVDEPVKASASTTLIRTDNVEEEEEEYEQIGNRSGREEEGVVYYSSRASTSSSEDSSGVDSVVGTPTSQSTDEFIWNSTTSTTPPSTTQPSSTSTTTTNPTTLAVLREKRPSSVSMTDDRRWSSISTRPGDAANCDCTSMAFSTLRSSKSKRKLKALKEKEEAYQKVSLPDSPDSGIDSSSSHSSQDGGGLSPEKLSTIKSKKQSQRNSATLFLPKSPQKHSTSPRKSNLSLFLDSFMYKMFRVQRSSNNNNNNKNGKNIKNLKIITNNDNSSDNNAATDIKQDIITKNNGGNYSPRWRDDPTDEASPLSRTLPSNSNNSFFNNRLQNSTSNNESPKTTPKTNNNNRVGTPILPASTPMKKLNFDNYEDSAILNDTSVFATIHTSEPVITIDLKTTSPLSKPISHSTHSTTPSTTHLPPSLPYHSKIAGKLSNVPRFHFPSGKPISKAENDAILTKIEAIFVARPQQVLRPRDFDEICRKMSLPVYTKRAVYEAVCQCSRLTATDNPDVSFNQFVIFWNELIQKNHDEASRFIYTLAVAKVGLPGRTYLEKEDFHSILYDLISTYPGLNFLIDSTLFHARYVEVVVVRIFWNVNRSWSGRITAHELRKSNFLQTMHLLEEIDDINKITDYFSYEHFYVTYCKFWELDYDHDMIISREDMKNHCDGALTNMIVDRIFSNAVNRYPSTTKKPPISTRRGPVREEKIETIGFEEFVAFLLAEEDKRHPTSIEYWFRCIDLDGDGIISMYEMELFYNDMIEKIHAKSYETLEFSDVVNQLYDLVSPEDPKTITLRDLKRCGLAHRFFNTFVNYLKYLEQESADGERATVKMNGDKELSDWEKFCAVEYEILLTETEDEENHDTYNLVLDDEVNLFDTNDTLND</sequence>
<feature type="region of interest" description="Disordered" evidence="3">
    <location>
        <begin position="346"/>
        <end position="437"/>
    </location>
</feature>
<feature type="region of interest" description="Disordered" evidence="3">
    <location>
        <begin position="100"/>
        <end position="210"/>
    </location>
</feature>
<feature type="compositionally biased region" description="Low complexity" evidence="3">
    <location>
        <begin position="346"/>
        <end position="360"/>
    </location>
</feature>
<feature type="compositionally biased region" description="Low complexity" evidence="3">
    <location>
        <begin position="248"/>
        <end position="266"/>
    </location>
</feature>
<dbReference type="Gene3D" id="1.10.238.220">
    <property type="match status" value="1"/>
</dbReference>
<evidence type="ECO:0000256" key="3">
    <source>
        <dbReference type="SAM" id="MobiDB-lite"/>
    </source>
</evidence>
<dbReference type="WBParaSite" id="PSU_v2.g3265.t1">
    <property type="protein sequence ID" value="PSU_v2.g3265.t1"/>
    <property type="gene ID" value="PSU_v2.g3265"/>
</dbReference>
<organism evidence="5 6">
    <name type="scientific">Panagrolaimus superbus</name>
    <dbReference type="NCBI Taxonomy" id="310955"/>
    <lineage>
        <taxon>Eukaryota</taxon>
        <taxon>Metazoa</taxon>
        <taxon>Ecdysozoa</taxon>
        <taxon>Nematoda</taxon>
        <taxon>Chromadorea</taxon>
        <taxon>Rhabditida</taxon>
        <taxon>Tylenchina</taxon>
        <taxon>Panagrolaimomorpha</taxon>
        <taxon>Panagrolaimoidea</taxon>
        <taxon>Panagrolaimidae</taxon>
        <taxon>Panagrolaimus</taxon>
    </lineage>
</organism>